<feature type="transmembrane region" description="Helical" evidence="7">
    <location>
        <begin position="228"/>
        <end position="249"/>
    </location>
</feature>
<dbReference type="GO" id="GO:0042910">
    <property type="term" value="F:xenobiotic transmembrane transporter activity"/>
    <property type="evidence" value="ECO:0007669"/>
    <property type="project" value="InterPro"/>
</dbReference>
<feature type="transmembrane region" description="Helical" evidence="7">
    <location>
        <begin position="46"/>
        <end position="66"/>
    </location>
</feature>
<dbReference type="PANTHER" id="PTHR43823:SF3">
    <property type="entry name" value="MULTIDRUG EXPORT PROTEIN MEPA"/>
    <property type="match status" value="1"/>
</dbReference>
<sequence>MRKHAVFFYYVVPSVLAFALSGVYAIVDGFFIGNSIGDAGLAAINFAWPVTSLLQALGTGIGMGGAVQYSLHLGSEQDRQNSPNSYFHVTILLLFVSSFASAVLFIFASKPLLILFGAEGEVLNMGTAYLKVIVLGAAFQIFGTGFVPLIRNLGGSLFAMTAMICGFLTNIVLDWLFVWQLEWSLVGAAAATMTGQGVTMLLALFYLVKNKIGFSLPPLKILKKQAAAIVGVALTPFGLTFSPNIILILMNKFAMIYGGEMAVACYAAVSYITMIILLLLQGVGDGCQPLISRYYGEQKHDYVKSTRQMAYGTALVLAAICMVLLFLVRGSAASLFGASAAVRAEVAATLPYFLAGFIPLAFVKVTTSAFYATEQNRFAYMLVYAEPIFLLILLLILPRLWNLSGIWIAALCSQLLTFAVSFYCIKLSPRQALHSSVPAKSAKA</sequence>
<feature type="transmembrane region" description="Helical" evidence="7">
    <location>
        <begin position="7"/>
        <end position="26"/>
    </location>
</feature>
<feature type="transmembrane region" description="Helical" evidence="7">
    <location>
        <begin position="378"/>
        <end position="397"/>
    </location>
</feature>
<evidence type="ECO:0000313" key="9">
    <source>
        <dbReference type="Proteomes" id="UP000446866"/>
    </source>
</evidence>
<feature type="transmembrane region" description="Helical" evidence="7">
    <location>
        <begin position="403"/>
        <end position="425"/>
    </location>
</feature>
<evidence type="ECO:0000256" key="7">
    <source>
        <dbReference type="SAM" id="Phobius"/>
    </source>
</evidence>
<gene>
    <name evidence="8" type="ORF">D0435_14175</name>
</gene>
<feature type="transmembrane region" description="Helical" evidence="7">
    <location>
        <begin position="261"/>
        <end position="280"/>
    </location>
</feature>
<dbReference type="GO" id="GO:0005886">
    <property type="term" value="C:plasma membrane"/>
    <property type="evidence" value="ECO:0007669"/>
    <property type="project" value="UniProtKB-SubCell"/>
</dbReference>
<dbReference type="InterPro" id="IPR048279">
    <property type="entry name" value="MdtK-like"/>
</dbReference>
<keyword evidence="5 7" id="KW-1133">Transmembrane helix</keyword>
<dbReference type="PIRSF" id="PIRSF006603">
    <property type="entry name" value="DinF"/>
    <property type="match status" value="1"/>
</dbReference>
<keyword evidence="6 7" id="KW-0472">Membrane</keyword>
<dbReference type="InterPro" id="IPR051327">
    <property type="entry name" value="MATE_MepA_subfamily"/>
</dbReference>
<dbReference type="GO" id="GO:0015297">
    <property type="term" value="F:antiporter activity"/>
    <property type="evidence" value="ECO:0007669"/>
    <property type="project" value="InterPro"/>
</dbReference>
<evidence type="ECO:0000256" key="5">
    <source>
        <dbReference type="ARBA" id="ARBA00022989"/>
    </source>
</evidence>
<feature type="transmembrane region" description="Helical" evidence="7">
    <location>
        <begin position="157"/>
        <end position="177"/>
    </location>
</feature>
<keyword evidence="4 7" id="KW-0812">Transmembrane</keyword>
<feature type="transmembrane region" description="Helical" evidence="7">
    <location>
        <begin position="309"/>
        <end position="330"/>
    </location>
</feature>
<dbReference type="AlphaFoldDB" id="A0A845QN15"/>
<reference evidence="8 9" key="1">
    <citation type="submission" date="2018-08" db="EMBL/GenBank/DDBJ databases">
        <title>Murine metabolic-syndrome-specific gut microbial biobank.</title>
        <authorList>
            <person name="Liu C."/>
        </authorList>
    </citation>
    <scope>NUCLEOTIDE SEQUENCE [LARGE SCALE GENOMIC DNA]</scope>
    <source>
        <strain evidence="8 9">28</strain>
    </source>
</reference>
<feature type="transmembrane region" description="Helical" evidence="7">
    <location>
        <begin position="128"/>
        <end position="150"/>
    </location>
</feature>
<feature type="transmembrane region" description="Helical" evidence="7">
    <location>
        <begin position="86"/>
        <end position="108"/>
    </location>
</feature>
<feature type="transmembrane region" description="Helical" evidence="7">
    <location>
        <begin position="350"/>
        <end position="371"/>
    </location>
</feature>
<proteinExistence type="predicted"/>
<comment type="subcellular location">
    <subcellularLocation>
        <location evidence="1">Cell membrane</location>
        <topology evidence="1">Multi-pass membrane protein</topology>
    </subcellularLocation>
</comment>
<evidence type="ECO:0000256" key="3">
    <source>
        <dbReference type="ARBA" id="ARBA00022475"/>
    </source>
</evidence>
<dbReference type="EMBL" id="QXWK01000037">
    <property type="protein sequence ID" value="NBH62794.1"/>
    <property type="molecule type" value="Genomic_DNA"/>
</dbReference>
<dbReference type="InterPro" id="IPR002528">
    <property type="entry name" value="MATE_fam"/>
</dbReference>
<keyword evidence="3" id="KW-1003">Cell membrane</keyword>
<evidence type="ECO:0000313" key="8">
    <source>
        <dbReference type="EMBL" id="NBH62794.1"/>
    </source>
</evidence>
<comment type="caution">
    <text evidence="8">The sequence shown here is derived from an EMBL/GenBank/DDBJ whole genome shotgun (WGS) entry which is preliminary data.</text>
</comment>
<feature type="transmembrane region" description="Helical" evidence="7">
    <location>
        <begin position="183"/>
        <end position="208"/>
    </location>
</feature>
<dbReference type="RefSeq" id="WP_160203077.1">
    <property type="nucleotide sequence ID" value="NZ_QXWK01000037.1"/>
</dbReference>
<accession>A0A845QN15</accession>
<name>A0A845QN15_9FIRM</name>
<evidence type="ECO:0000256" key="2">
    <source>
        <dbReference type="ARBA" id="ARBA00022448"/>
    </source>
</evidence>
<evidence type="ECO:0000256" key="4">
    <source>
        <dbReference type="ARBA" id="ARBA00022692"/>
    </source>
</evidence>
<protein>
    <submittedName>
        <fullName evidence="8">Multidrug transporter MatE</fullName>
    </submittedName>
</protein>
<keyword evidence="2" id="KW-0813">Transport</keyword>
<dbReference type="Pfam" id="PF01554">
    <property type="entry name" value="MatE"/>
    <property type="match status" value="2"/>
</dbReference>
<dbReference type="Proteomes" id="UP000446866">
    <property type="component" value="Unassembled WGS sequence"/>
</dbReference>
<dbReference type="PANTHER" id="PTHR43823">
    <property type="entry name" value="SPORULATION PROTEIN YKVU"/>
    <property type="match status" value="1"/>
</dbReference>
<keyword evidence="9" id="KW-1185">Reference proteome</keyword>
<evidence type="ECO:0000256" key="6">
    <source>
        <dbReference type="ARBA" id="ARBA00023136"/>
    </source>
</evidence>
<organism evidence="8 9">
    <name type="scientific">Anaerotruncus colihominis</name>
    <dbReference type="NCBI Taxonomy" id="169435"/>
    <lineage>
        <taxon>Bacteria</taxon>
        <taxon>Bacillati</taxon>
        <taxon>Bacillota</taxon>
        <taxon>Clostridia</taxon>
        <taxon>Eubacteriales</taxon>
        <taxon>Oscillospiraceae</taxon>
        <taxon>Anaerotruncus</taxon>
    </lineage>
</organism>
<evidence type="ECO:0000256" key="1">
    <source>
        <dbReference type="ARBA" id="ARBA00004651"/>
    </source>
</evidence>